<protein>
    <submittedName>
        <fullName evidence="3">Uncharacterized protein</fullName>
    </submittedName>
</protein>
<feature type="signal peptide" evidence="2">
    <location>
        <begin position="1"/>
        <end position="29"/>
    </location>
</feature>
<feature type="region of interest" description="Disordered" evidence="1">
    <location>
        <begin position="34"/>
        <end position="66"/>
    </location>
</feature>
<proteinExistence type="predicted"/>
<keyword evidence="2" id="KW-0732">Signal</keyword>
<evidence type="ECO:0000256" key="1">
    <source>
        <dbReference type="SAM" id="MobiDB-lite"/>
    </source>
</evidence>
<feature type="chain" id="PRO_5039231152" evidence="2">
    <location>
        <begin position="30"/>
        <end position="66"/>
    </location>
</feature>
<keyword evidence="4" id="KW-1185">Reference proteome</keyword>
<dbReference type="RefSeq" id="WP_093660979.1">
    <property type="nucleotide sequence ID" value="NZ_FNHI01000027.1"/>
</dbReference>
<feature type="compositionally biased region" description="Basic and acidic residues" evidence="1">
    <location>
        <begin position="39"/>
        <end position="59"/>
    </location>
</feature>
<dbReference type="STRING" id="1196353.SAMN05444921_127112"/>
<dbReference type="GeneID" id="40833530"/>
<reference evidence="4" key="1">
    <citation type="submission" date="2016-10" db="EMBL/GenBank/DDBJ databases">
        <authorList>
            <person name="Varghese N."/>
            <person name="Submissions S."/>
        </authorList>
    </citation>
    <scope>NUCLEOTIDE SEQUENCE [LARGE SCALE GENOMIC DNA]</scope>
    <source>
        <strain evidence="4">CGMCC 4.7042</strain>
    </source>
</reference>
<gene>
    <name evidence="3" type="ORF">SAMN05444921_127112</name>
</gene>
<sequence>MQTFNRAKRKTAFAAAALSAVLVGAGAVAGAVGGAGASTDHRAATVADRSHGKPADEARNGNIWGP</sequence>
<organism evidence="3 4">
    <name type="scientific">Streptomyces wuyuanensis</name>
    <dbReference type="NCBI Taxonomy" id="1196353"/>
    <lineage>
        <taxon>Bacteria</taxon>
        <taxon>Bacillati</taxon>
        <taxon>Actinomycetota</taxon>
        <taxon>Actinomycetes</taxon>
        <taxon>Kitasatosporales</taxon>
        <taxon>Streptomycetaceae</taxon>
        <taxon>Streptomyces</taxon>
    </lineage>
</organism>
<dbReference type="EMBL" id="FNHI01000027">
    <property type="protein sequence ID" value="SDN46355.1"/>
    <property type="molecule type" value="Genomic_DNA"/>
</dbReference>
<accession>A0A1H0BLD9</accession>
<dbReference type="Proteomes" id="UP000199063">
    <property type="component" value="Unassembled WGS sequence"/>
</dbReference>
<evidence type="ECO:0000256" key="2">
    <source>
        <dbReference type="SAM" id="SignalP"/>
    </source>
</evidence>
<evidence type="ECO:0000313" key="4">
    <source>
        <dbReference type="Proteomes" id="UP000199063"/>
    </source>
</evidence>
<name>A0A1H0BLD9_9ACTN</name>
<evidence type="ECO:0000313" key="3">
    <source>
        <dbReference type="EMBL" id="SDN46355.1"/>
    </source>
</evidence>
<dbReference type="AlphaFoldDB" id="A0A1H0BLD9"/>